<dbReference type="Gene3D" id="1.10.357.10">
    <property type="entry name" value="Tetracycline Repressor, domain 2"/>
    <property type="match status" value="1"/>
</dbReference>
<dbReference type="SUPFAM" id="SSF48498">
    <property type="entry name" value="Tetracyclin repressor-like, C-terminal domain"/>
    <property type="match status" value="1"/>
</dbReference>
<dbReference type="InterPro" id="IPR036271">
    <property type="entry name" value="Tet_transcr_reg_TetR-rel_C_sf"/>
</dbReference>
<dbReference type="Proteomes" id="UP001519310">
    <property type="component" value="Unassembled WGS sequence"/>
</dbReference>
<sequence length="35" mass="3873">MLARRVLEAEEPDPDVEFVFGLDCVLDGLAARLGR</sequence>
<evidence type="ECO:0008006" key="3">
    <source>
        <dbReference type="Google" id="ProtNLM"/>
    </source>
</evidence>
<evidence type="ECO:0000313" key="2">
    <source>
        <dbReference type="Proteomes" id="UP001519310"/>
    </source>
</evidence>
<name>A0ABS4L0X2_STRAV</name>
<dbReference type="EMBL" id="JAGGLQ010000001">
    <property type="protein sequence ID" value="MBP2034779.1"/>
    <property type="molecule type" value="Genomic_DNA"/>
</dbReference>
<organism evidence="1 2">
    <name type="scientific">Streptomyces avidinii</name>
    <dbReference type="NCBI Taxonomy" id="1895"/>
    <lineage>
        <taxon>Bacteria</taxon>
        <taxon>Bacillati</taxon>
        <taxon>Actinomycetota</taxon>
        <taxon>Actinomycetes</taxon>
        <taxon>Kitasatosporales</taxon>
        <taxon>Streptomycetaceae</taxon>
        <taxon>Streptomyces</taxon>
    </lineage>
</organism>
<gene>
    <name evidence="1" type="ORF">J2Z77_000563</name>
</gene>
<evidence type="ECO:0000313" key="1">
    <source>
        <dbReference type="EMBL" id="MBP2034779.1"/>
    </source>
</evidence>
<comment type="caution">
    <text evidence="1">The sequence shown here is derived from an EMBL/GenBank/DDBJ whole genome shotgun (WGS) entry which is preliminary data.</text>
</comment>
<keyword evidence="2" id="KW-1185">Reference proteome</keyword>
<reference evidence="1 2" key="1">
    <citation type="submission" date="2021-03" db="EMBL/GenBank/DDBJ databases">
        <title>Genomic Encyclopedia of Type Strains, Phase IV (KMG-IV): sequencing the most valuable type-strain genomes for metagenomic binning, comparative biology and taxonomic classification.</title>
        <authorList>
            <person name="Goeker M."/>
        </authorList>
    </citation>
    <scope>NUCLEOTIDE SEQUENCE [LARGE SCALE GENOMIC DNA]</scope>
    <source>
        <strain evidence="1 2">DSM 40526</strain>
    </source>
</reference>
<accession>A0ABS4L0X2</accession>
<protein>
    <recommendedName>
        <fullName evidence="3">Tetracycline repressor TetR C-terminal domain-containing protein</fullName>
    </recommendedName>
</protein>
<proteinExistence type="predicted"/>